<dbReference type="Proteomes" id="UP000011715">
    <property type="component" value="Unassembled WGS sequence"/>
</dbReference>
<reference evidence="3" key="4">
    <citation type="journal article" date="2015" name="G3 (Bethesda)">
        <title>Genome sequences of three phytopathogenic species of the Magnaporthaceae family of fungi.</title>
        <authorList>
            <person name="Okagaki L.H."/>
            <person name="Nunes C.C."/>
            <person name="Sailsbery J."/>
            <person name="Clay B."/>
            <person name="Brown D."/>
            <person name="John T."/>
            <person name="Oh Y."/>
            <person name="Young N."/>
            <person name="Fitzgerald M."/>
            <person name="Haas B.J."/>
            <person name="Zeng Q."/>
            <person name="Young S."/>
            <person name="Adiconis X."/>
            <person name="Fan L."/>
            <person name="Levin J.Z."/>
            <person name="Mitchell T.K."/>
            <person name="Okubara P.A."/>
            <person name="Farman M.L."/>
            <person name="Kohn L.M."/>
            <person name="Birren B."/>
            <person name="Ma L.-J."/>
            <person name="Dean R.A."/>
        </authorList>
    </citation>
    <scope>NUCLEOTIDE SEQUENCE</scope>
    <source>
        <strain evidence="3">ATCC 64411 / 73-15</strain>
    </source>
</reference>
<reference evidence="4" key="2">
    <citation type="submission" date="2010-05" db="EMBL/GenBank/DDBJ databases">
        <title>The genome sequence of Magnaporthe poae strain ATCC 64411.</title>
        <authorList>
            <person name="Ma L.-J."/>
            <person name="Dead R."/>
            <person name="Young S."/>
            <person name="Zeng Q."/>
            <person name="Koehrsen M."/>
            <person name="Alvarado L."/>
            <person name="Berlin A."/>
            <person name="Chapman S.B."/>
            <person name="Chen Z."/>
            <person name="Freedman E."/>
            <person name="Gellesch M."/>
            <person name="Goldberg J."/>
            <person name="Griggs A."/>
            <person name="Gujja S."/>
            <person name="Heilman E.R."/>
            <person name="Heiman D."/>
            <person name="Hepburn T."/>
            <person name="Howarth C."/>
            <person name="Jen D."/>
            <person name="Larson L."/>
            <person name="Mehta T."/>
            <person name="Neiman D."/>
            <person name="Pearson M."/>
            <person name="Roberts A."/>
            <person name="Saif S."/>
            <person name="Shea T."/>
            <person name="Shenoy N."/>
            <person name="Sisk P."/>
            <person name="Stolte C."/>
            <person name="Sykes S."/>
            <person name="Walk T."/>
            <person name="White J."/>
            <person name="Yandava C."/>
            <person name="Haas B."/>
            <person name="Nusbaum C."/>
            <person name="Birren B."/>
        </authorList>
    </citation>
    <scope>NUCLEOTIDE SEQUENCE [LARGE SCALE GENOMIC DNA]</scope>
    <source>
        <strain evidence="4">ATCC 64411 / 73-15</strain>
    </source>
</reference>
<reference evidence="3" key="5">
    <citation type="submission" date="2015-06" db="UniProtKB">
        <authorList>
            <consortium name="EnsemblFungi"/>
        </authorList>
    </citation>
    <scope>IDENTIFICATION</scope>
    <source>
        <strain evidence="3">ATCC 64411</strain>
    </source>
</reference>
<keyword evidence="4" id="KW-1185">Reference proteome</keyword>
<dbReference type="AlphaFoldDB" id="A0A0C4DR64"/>
<sequence>MCVQHAETNSTQNTTQKPHLSYPMAGSAVVQGTYHARHPNSDGGLRTDVVPEKASKDAAPMHDREPRKDISSAISNSSRNARCHGRRKSHMVIKIKHNRITTAFDLGPGTERDWRTEKKNHVTNGIWRGSLTSTLFDHVLKKTGETIDSDSTANPRRRAKEQPLADQSA</sequence>
<dbReference type="EnsemblFungi" id="MAPG_02367T0">
    <property type="protein sequence ID" value="MAPG_02367T0"/>
    <property type="gene ID" value="MAPG_02367"/>
</dbReference>
<accession>A0A0C4DR64</accession>
<feature type="region of interest" description="Disordered" evidence="1">
    <location>
        <begin position="144"/>
        <end position="169"/>
    </location>
</feature>
<evidence type="ECO:0000313" key="4">
    <source>
        <dbReference type="Proteomes" id="UP000011715"/>
    </source>
</evidence>
<evidence type="ECO:0000256" key="1">
    <source>
        <dbReference type="SAM" id="MobiDB-lite"/>
    </source>
</evidence>
<feature type="compositionally biased region" description="Polar residues" evidence="1">
    <location>
        <begin position="1"/>
        <end position="18"/>
    </location>
</feature>
<name>A0A0C4DR64_MAGP6</name>
<dbReference type="EMBL" id="ADBL01000592">
    <property type="status" value="NOT_ANNOTATED_CDS"/>
    <property type="molecule type" value="Genomic_DNA"/>
</dbReference>
<gene>
    <name evidence="2" type="ORF">MAPG_02367</name>
</gene>
<evidence type="ECO:0000313" key="3">
    <source>
        <dbReference type="EnsemblFungi" id="MAPG_02367T0"/>
    </source>
</evidence>
<feature type="region of interest" description="Disordered" evidence="1">
    <location>
        <begin position="1"/>
        <end position="22"/>
    </location>
</feature>
<protein>
    <submittedName>
        <fullName evidence="2 3">Uncharacterized protein</fullName>
    </submittedName>
</protein>
<dbReference type="VEuPathDB" id="FungiDB:MAPG_02367"/>
<reference evidence="2" key="3">
    <citation type="submission" date="2011-03" db="EMBL/GenBank/DDBJ databases">
        <title>Annotation of Magnaporthe poae ATCC 64411.</title>
        <authorList>
            <person name="Ma L.-J."/>
            <person name="Dead R."/>
            <person name="Young S.K."/>
            <person name="Zeng Q."/>
            <person name="Gargeya S."/>
            <person name="Fitzgerald M."/>
            <person name="Haas B."/>
            <person name="Abouelleil A."/>
            <person name="Alvarado L."/>
            <person name="Arachchi H.M."/>
            <person name="Berlin A."/>
            <person name="Brown A."/>
            <person name="Chapman S.B."/>
            <person name="Chen Z."/>
            <person name="Dunbar C."/>
            <person name="Freedman E."/>
            <person name="Gearin G."/>
            <person name="Gellesch M."/>
            <person name="Goldberg J."/>
            <person name="Griggs A."/>
            <person name="Gujja S."/>
            <person name="Heiman D."/>
            <person name="Howarth C."/>
            <person name="Larson L."/>
            <person name="Lui A."/>
            <person name="MacDonald P.J.P."/>
            <person name="Mehta T."/>
            <person name="Montmayeur A."/>
            <person name="Murphy C."/>
            <person name="Neiman D."/>
            <person name="Pearson M."/>
            <person name="Priest M."/>
            <person name="Roberts A."/>
            <person name="Saif S."/>
            <person name="Shea T."/>
            <person name="Shenoy N."/>
            <person name="Sisk P."/>
            <person name="Stolte C."/>
            <person name="Sykes S."/>
            <person name="Yandava C."/>
            <person name="Wortman J."/>
            <person name="Nusbaum C."/>
            <person name="Birren B."/>
        </authorList>
    </citation>
    <scope>NUCLEOTIDE SEQUENCE</scope>
    <source>
        <strain evidence="2">ATCC 64411</strain>
    </source>
</reference>
<organism evidence="3 4">
    <name type="scientific">Magnaporthiopsis poae (strain ATCC 64411 / 73-15)</name>
    <name type="common">Kentucky bluegrass fungus</name>
    <name type="synonym">Magnaporthe poae</name>
    <dbReference type="NCBI Taxonomy" id="644358"/>
    <lineage>
        <taxon>Eukaryota</taxon>
        <taxon>Fungi</taxon>
        <taxon>Dikarya</taxon>
        <taxon>Ascomycota</taxon>
        <taxon>Pezizomycotina</taxon>
        <taxon>Sordariomycetes</taxon>
        <taxon>Sordariomycetidae</taxon>
        <taxon>Magnaporthales</taxon>
        <taxon>Magnaporthaceae</taxon>
        <taxon>Magnaporthiopsis</taxon>
    </lineage>
</organism>
<reference evidence="2" key="1">
    <citation type="submission" date="2010-05" db="EMBL/GenBank/DDBJ databases">
        <title>The Genome Sequence of Magnaporthe poae strain ATCC 64411.</title>
        <authorList>
            <consortium name="The Broad Institute Genome Sequencing Platform"/>
            <consortium name="Broad Institute Genome Sequencing Center for Infectious Disease"/>
            <person name="Ma L.-J."/>
            <person name="Dead R."/>
            <person name="Young S."/>
            <person name="Zeng Q."/>
            <person name="Koehrsen M."/>
            <person name="Alvarado L."/>
            <person name="Berlin A."/>
            <person name="Chapman S.B."/>
            <person name="Chen Z."/>
            <person name="Freedman E."/>
            <person name="Gellesch M."/>
            <person name="Goldberg J."/>
            <person name="Griggs A."/>
            <person name="Gujja S."/>
            <person name="Heilman E.R."/>
            <person name="Heiman D."/>
            <person name="Hepburn T."/>
            <person name="Howarth C."/>
            <person name="Jen D."/>
            <person name="Larson L."/>
            <person name="Mehta T."/>
            <person name="Neiman D."/>
            <person name="Pearson M."/>
            <person name="Roberts A."/>
            <person name="Saif S."/>
            <person name="Shea T."/>
            <person name="Shenoy N."/>
            <person name="Sisk P."/>
            <person name="Stolte C."/>
            <person name="Sykes S."/>
            <person name="Walk T."/>
            <person name="White J."/>
            <person name="Yandava C."/>
            <person name="Haas B."/>
            <person name="Nusbaum C."/>
            <person name="Birren B."/>
        </authorList>
    </citation>
    <scope>NUCLEOTIDE SEQUENCE</scope>
    <source>
        <strain evidence="2">ATCC 64411</strain>
    </source>
</reference>
<feature type="region of interest" description="Disordered" evidence="1">
    <location>
        <begin position="54"/>
        <end position="88"/>
    </location>
</feature>
<evidence type="ECO:0000313" key="2">
    <source>
        <dbReference type="EMBL" id="KLU83303.1"/>
    </source>
</evidence>
<feature type="compositionally biased region" description="Basic and acidic residues" evidence="1">
    <location>
        <begin position="54"/>
        <end position="70"/>
    </location>
</feature>
<feature type="compositionally biased region" description="Low complexity" evidence="1">
    <location>
        <begin position="71"/>
        <end position="80"/>
    </location>
</feature>
<dbReference type="EMBL" id="GL876967">
    <property type="protein sequence ID" value="KLU83303.1"/>
    <property type="molecule type" value="Genomic_DNA"/>
</dbReference>
<proteinExistence type="predicted"/>